<reference evidence="2 3" key="1">
    <citation type="submission" date="2018-09" db="EMBL/GenBank/DDBJ databases">
        <title>Draft genome sequence of Rhodopseudomonas palustris 2.1.18.</title>
        <authorList>
            <person name="Robertson S.L."/>
            <person name="Meyer T.E."/>
            <person name="Kyndt J.A."/>
        </authorList>
    </citation>
    <scope>NUCLEOTIDE SEQUENCE [LARGE SCALE GENOMIC DNA]</scope>
    <source>
        <strain evidence="2 3">2.1.18</strain>
    </source>
</reference>
<evidence type="ECO:0000313" key="2">
    <source>
        <dbReference type="EMBL" id="RJF75467.1"/>
    </source>
</evidence>
<accession>A0A418VH34</accession>
<comment type="caution">
    <text evidence="2">The sequence shown here is derived from an EMBL/GenBank/DDBJ whole genome shotgun (WGS) entry which is preliminary data.</text>
</comment>
<dbReference type="RefSeq" id="WP_119856370.1">
    <property type="nucleotide sequence ID" value="NZ_QYYD01000008.1"/>
</dbReference>
<sequence>MTPLDNLQKALNGRSGLMLPADTYSRLESRLLLLARRIGVPCISELVRKIKDRPETLIHCVVEAIISNEIRAFRDKTPFDHVNDGVRPELMRAGRRRLRIRWCLSLGAAQTMVGLPDSYKVCPTRRGVDLPNASSAAASGRAGGVKPMSTFGR</sequence>
<protein>
    <submittedName>
        <fullName evidence="2">Uncharacterized protein</fullName>
    </submittedName>
</protein>
<dbReference type="AlphaFoldDB" id="A0A418VH34"/>
<name>A0A418VH34_RHOPL</name>
<proteinExistence type="predicted"/>
<dbReference type="Proteomes" id="UP000285523">
    <property type="component" value="Unassembled WGS sequence"/>
</dbReference>
<feature type="region of interest" description="Disordered" evidence="1">
    <location>
        <begin position="133"/>
        <end position="153"/>
    </location>
</feature>
<dbReference type="EMBL" id="QYYD01000008">
    <property type="protein sequence ID" value="RJF75467.1"/>
    <property type="molecule type" value="Genomic_DNA"/>
</dbReference>
<gene>
    <name evidence="2" type="ORF">D4Q52_09830</name>
</gene>
<evidence type="ECO:0000313" key="3">
    <source>
        <dbReference type="Proteomes" id="UP000285523"/>
    </source>
</evidence>
<evidence type="ECO:0000256" key="1">
    <source>
        <dbReference type="SAM" id="MobiDB-lite"/>
    </source>
</evidence>
<organism evidence="2 3">
    <name type="scientific">Rhodopseudomonas palustris</name>
    <dbReference type="NCBI Taxonomy" id="1076"/>
    <lineage>
        <taxon>Bacteria</taxon>
        <taxon>Pseudomonadati</taxon>
        <taxon>Pseudomonadota</taxon>
        <taxon>Alphaproteobacteria</taxon>
        <taxon>Hyphomicrobiales</taxon>
        <taxon>Nitrobacteraceae</taxon>
        <taxon>Rhodopseudomonas</taxon>
    </lineage>
</organism>